<proteinExistence type="predicted"/>
<dbReference type="EMBL" id="NBSK02000006">
    <property type="protein sequence ID" value="KAJ0199903.1"/>
    <property type="molecule type" value="Genomic_DNA"/>
</dbReference>
<sequence>MFKRENARVELDDEENTDESSDEDEIIYSIRNMKVKWNVMKLVTRERALSLIDGNLSDHYARLWDYGHELMSSNPSSTTTTFHRIYVCFKAIKDGWKIGCHRVIGLDGCFWKGQCKGELLTAIGRHANNQIYPIAWAVVEVVNKVNWTWFLELVSEDLSLDAGRGLCVISDQHKGLVEATKDIRPHVEHRQCARHIYANFRKVYSGIQFRKMFWAAAKSTTEGDFKIKMDRIKTLSEGDVCEAALLKMEEFAENIRGHNKASCKNPKVVPEPKPKKKMGRPKLDPDLTNWTRSRRGDRGRGTGSNRRGKRGGGRGSGGRGNRGRGNTKFGEGTSNLDEENVVTPTVESDNEEARDVESPEVDDEIRVDVKSDIDFIRQSNYTTQEILDCLGINEEELYEFEGLKHVPVDLNISHIWFSNKILGFEFPSQLIVETLTENEEDLEQEGMEKEGIDEEGMDEEGMEQEGMNQDGMGPEGIIEEDMGIEGVDEDGMEQEGMDQEGMNQDGMGAQGLG</sequence>
<evidence type="ECO:0000313" key="4">
    <source>
        <dbReference type="Proteomes" id="UP000235145"/>
    </source>
</evidence>
<accession>A0A9R1V5U2</accession>
<dbReference type="Proteomes" id="UP000235145">
    <property type="component" value="Unassembled WGS sequence"/>
</dbReference>
<keyword evidence="4" id="KW-1185">Reference proteome</keyword>
<dbReference type="Pfam" id="PF10551">
    <property type="entry name" value="MULE"/>
    <property type="match status" value="1"/>
</dbReference>
<feature type="region of interest" description="Disordered" evidence="1">
    <location>
        <begin position="490"/>
        <end position="513"/>
    </location>
</feature>
<dbReference type="PANTHER" id="PTHR31973:SF187">
    <property type="entry name" value="MUTATOR TRANSPOSASE MUDRA PROTEIN"/>
    <property type="match status" value="1"/>
</dbReference>
<dbReference type="InterPro" id="IPR018289">
    <property type="entry name" value="MULE_transposase_dom"/>
</dbReference>
<protein>
    <recommendedName>
        <fullName evidence="2">MULE transposase domain-containing protein</fullName>
    </recommendedName>
</protein>
<dbReference type="PANTHER" id="PTHR31973">
    <property type="entry name" value="POLYPROTEIN, PUTATIVE-RELATED"/>
    <property type="match status" value="1"/>
</dbReference>
<feature type="domain" description="MULE transposase" evidence="2">
    <location>
        <begin position="103"/>
        <end position="199"/>
    </location>
</feature>
<evidence type="ECO:0000313" key="3">
    <source>
        <dbReference type="EMBL" id="KAJ0199903.1"/>
    </source>
</evidence>
<evidence type="ECO:0000259" key="2">
    <source>
        <dbReference type="Pfam" id="PF10551"/>
    </source>
</evidence>
<feature type="region of interest" description="Disordered" evidence="1">
    <location>
        <begin position="439"/>
        <end position="477"/>
    </location>
</feature>
<reference evidence="3 4" key="1">
    <citation type="journal article" date="2017" name="Nat. Commun.">
        <title>Genome assembly with in vitro proximity ligation data and whole-genome triplication in lettuce.</title>
        <authorList>
            <person name="Reyes-Chin-Wo S."/>
            <person name="Wang Z."/>
            <person name="Yang X."/>
            <person name="Kozik A."/>
            <person name="Arikit S."/>
            <person name="Song C."/>
            <person name="Xia L."/>
            <person name="Froenicke L."/>
            <person name="Lavelle D.O."/>
            <person name="Truco M.J."/>
            <person name="Xia R."/>
            <person name="Zhu S."/>
            <person name="Xu C."/>
            <person name="Xu H."/>
            <person name="Xu X."/>
            <person name="Cox K."/>
            <person name="Korf I."/>
            <person name="Meyers B.C."/>
            <person name="Michelmore R.W."/>
        </authorList>
    </citation>
    <scope>NUCLEOTIDE SEQUENCE [LARGE SCALE GENOMIC DNA]</scope>
    <source>
        <strain evidence="4">cv. Salinas</strain>
        <tissue evidence="3">Seedlings</tissue>
    </source>
</reference>
<feature type="compositionally biased region" description="Acidic residues" evidence="1">
    <location>
        <begin position="439"/>
        <end position="463"/>
    </location>
</feature>
<organism evidence="3 4">
    <name type="scientific">Lactuca sativa</name>
    <name type="common">Garden lettuce</name>
    <dbReference type="NCBI Taxonomy" id="4236"/>
    <lineage>
        <taxon>Eukaryota</taxon>
        <taxon>Viridiplantae</taxon>
        <taxon>Streptophyta</taxon>
        <taxon>Embryophyta</taxon>
        <taxon>Tracheophyta</taxon>
        <taxon>Spermatophyta</taxon>
        <taxon>Magnoliopsida</taxon>
        <taxon>eudicotyledons</taxon>
        <taxon>Gunneridae</taxon>
        <taxon>Pentapetalae</taxon>
        <taxon>asterids</taxon>
        <taxon>campanulids</taxon>
        <taxon>Asterales</taxon>
        <taxon>Asteraceae</taxon>
        <taxon>Cichorioideae</taxon>
        <taxon>Cichorieae</taxon>
        <taxon>Lactucinae</taxon>
        <taxon>Lactuca</taxon>
    </lineage>
</organism>
<feature type="region of interest" description="Disordered" evidence="1">
    <location>
        <begin position="260"/>
        <end position="361"/>
    </location>
</feature>
<evidence type="ECO:0000256" key="1">
    <source>
        <dbReference type="SAM" id="MobiDB-lite"/>
    </source>
</evidence>
<gene>
    <name evidence="3" type="ORF">LSAT_V11C600319840</name>
</gene>
<name>A0A9R1V5U2_LACSA</name>
<feature type="compositionally biased region" description="Low complexity" evidence="1">
    <location>
        <begin position="464"/>
        <end position="476"/>
    </location>
</feature>
<dbReference type="AlphaFoldDB" id="A0A9R1V5U2"/>
<comment type="caution">
    <text evidence="3">The sequence shown here is derived from an EMBL/GenBank/DDBJ whole genome shotgun (WGS) entry which is preliminary data.</text>
</comment>